<sequence length="288" mass="32341">MKKNGYSLLDSGEGEKLEAFGEIILNRPAAQAVWKKQHPGELWNKVAASFDREKGNNWVNRQSLPDKWQIEVEGITFKLSSTDFGHLGIFPEQAASWQWLRKTVRAARERYSRPISVLNLFAYSGGSTMASALEGAAVCHLDASKGMVDWARENAALNGLKEAPIKWLVDDAIKFLQREVRRGNRYDGIILDPPSFGRGKKGEIFKIERDILTVLDLCKTLLSDNPLFLLFSCHTNGFTPTVMENLLAQLLAEKQGTIESGEMYLIGKGDTFPLPNGTWARWLADRKK</sequence>
<dbReference type="PANTHER" id="PTHR43042:SF2">
    <property type="entry name" value="SAM-DEPENDENT METHYLTRANSFERASE"/>
    <property type="match status" value="1"/>
</dbReference>
<dbReference type="InterPro" id="IPR013780">
    <property type="entry name" value="Glyco_hydro_b"/>
</dbReference>
<keyword evidence="6" id="KW-1185">Reference proteome</keyword>
<dbReference type="STRING" id="1121416.SAMN02745220_02590"/>
<dbReference type="InterPro" id="IPR019614">
    <property type="entry name" value="SAM-dep_methyl-trfase"/>
</dbReference>
<dbReference type="Proteomes" id="UP000184603">
    <property type="component" value="Unassembled WGS sequence"/>
</dbReference>
<dbReference type="RefSeq" id="WP_073613881.1">
    <property type="nucleotide sequence ID" value="NZ_FRFE01000012.1"/>
</dbReference>
<evidence type="ECO:0000256" key="1">
    <source>
        <dbReference type="ARBA" id="ARBA00022603"/>
    </source>
</evidence>
<dbReference type="AlphaFoldDB" id="A0A1M7Y8P6"/>
<evidence type="ECO:0000256" key="3">
    <source>
        <dbReference type="ARBA" id="ARBA00022691"/>
    </source>
</evidence>
<feature type="domain" description="S-adenosylmethionine-dependent methyltransferase" evidence="4">
    <location>
        <begin position="54"/>
        <end position="200"/>
    </location>
</feature>
<accession>A0A1M7Y8P6</accession>
<evidence type="ECO:0000313" key="6">
    <source>
        <dbReference type="Proteomes" id="UP000184603"/>
    </source>
</evidence>
<evidence type="ECO:0000259" key="4">
    <source>
        <dbReference type="Pfam" id="PF10672"/>
    </source>
</evidence>
<gene>
    <name evidence="5" type="ORF">SAMN02745220_02590</name>
</gene>
<reference evidence="5 6" key="1">
    <citation type="submission" date="2016-12" db="EMBL/GenBank/DDBJ databases">
        <authorList>
            <person name="Song W.-J."/>
            <person name="Kurnit D.M."/>
        </authorList>
    </citation>
    <scope>NUCLEOTIDE SEQUENCE [LARGE SCALE GENOMIC DNA]</scope>
    <source>
        <strain evidence="5 6">DSM 18488</strain>
    </source>
</reference>
<evidence type="ECO:0000313" key="5">
    <source>
        <dbReference type="EMBL" id="SHO48989.1"/>
    </source>
</evidence>
<dbReference type="CDD" id="cd02440">
    <property type="entry name" value="AdoMet_MTases"/>
    <property type="match status" value="1"/>
</dbReference>
<name>A0A1M7Y8P6_9BACT</name>
<dbReference type="EMBL" id="FRFE01000012">
    <property type="protein sequence ID" value="SHO48989.1"/>
    <property type="molecule type" value="Genomic_DNA"/>
</dbReference>
<keyword evidence="1 5" id="KW-0489">Methyltransferase</keyword>
<keyword evidence="3" id="KW-0949">S-adenosyl-L-methionine</keyword>
<evidence type="ECO:0000256" key="2">
    <source>
        <dbReference type="ARBA" id="ARBA00022679"/>
    </source>
</evidence>
<dbReference type="Pfam" id="PF10672">
    <property type="entry name" value="Methyltrans_SAM"/>
    <property type="match status" value="1"/>
</dbReference>
<protein>
    <submittedName>
        <fullName evidence="5">23S rRNA (Cytosine1962-C5)-methyltransferase</fullName>
    </submittedName>
</protein>
<keyword evidence="2 5" id="KW-0808">Transferase</keyword>
<dbReference type="Gene3D" id="3.40.50.150">
    <property type="entry name" value="Vaccinia Virus protein VP39"/>
    <property type="match status" value="1"/>
</dbReference>
<dbReference type="SUPFAM" id="SSF53335">
    <property type="entry name" value="S-adenosyl-L-methionine-dependent methyltransferases"/>
    <property type="match status" value="1"/>
</dbReference>
<dbReference type="OrthoDB" id="9805492at2"/>
<proteinExistence type="predicted"/>
<dbReference type="PANTHER" id="PTHR43042">
    <property type="entry name" value="SAM-DEPENDENT METHYLTRANSFERASE"/>
    <property type="match status" value="1"/>
</dbReference>
<organism evidence="5 6">
    <name type="scientific">Desulfopila aestuarii DSM 18488</name>
    <dbReference type="NCBI Taxonomy" id="1121416"/>
    <lineage>
        <taxon>Bacteria</taxon>
        <taxon>Pseudomonadati</taxon>
        <taxon>Thermodesulfobacteriota</taxon>
        <taxon>Desulfobulbia</taxon>
        <taxon>Desulfobulbales</taxon>
        <taxon>Desulfocapsaceae</taxon>
        <taxon>Desulfopila</taxon>
    </lineage>
</organism>
<dbReference type="GO" id="GO:0008168">
    <property type="term" value="F:methyltransferase activity"/>
    <property type="evidence" value="ECO:0007669"/>
    <property type="project" value="UniProtKB-KW"/>
</dbReference>
<dbReference type="Gene3D" id="2.60.40.1180">
    <property type="entry name" value="Golgi alpha-mannosidase II"/>
    <property type="match status" value="1"/>
</dbReference>
<dbReference type="GO" id="GO:0032259">
    <property type="term" value="P:methylation"/>
    <property type="evidence" value="ECO:0007669"/>
    <property type="project" value="UniProtKB-KW"/>
</dbReference>
<dbReference type="InterPro" id="IPR029063">
    <property type="entry name" value="SAM-dependent_MTases_sf"/>
</dbReference>